<accession>A0A8H4Q0A9</accession>
<evidence type="ECO:0000313" key="5">
    <source>
        <dbReference type="Proteomes" id="UP000562929"/>
    </source>
</evidence>
<keyword evidence="5" id="KW-1185">Reference proteome</keyword>
<name>A0A8H4Q0A9_9HYPO</name>
<evidence type="ECO:0000313" key="3">
    <source>
        <dbReference type="EMBL" id="KAF4580351.1"/>
    </source>
</evidence>
<keyword evidence="1" id="KW-0732">Signal</keyword>
<reference evidence="3 5" key="1">
    <citation type="journal article" date="2020" name="G3 (Bethesda)">
        <title>Genetic Underpinnings of Host Manipulation by Ophiocordyceps as Revealed by Comparative Transcriptomics.</title>
        <authorList>
            <person name="Will I."/>
            <person name="Das B."/>
            <person name="Trinh T."/>
            <person name="Brachmann A."/>
            <person name="Ohm R.A."/>
            <person name="de Bekker C."/>
        </authorList>
    </citation>
    <scope>NUCLEOTIDE SEQUENCE [LARGE SCALE GENOMIC DNA]</scope>
    <source>
        <strain evidence="3 5">EC05</strain>
    </source>
</reference>
<dbReference type="EMBL" id="JAACLJ010000011">
    <property type="protein sequence ID" value="KAF4580351.1"/>
    <property type="molecule type" value="Genomic_DNA"/>
</dbReference>
<gene>
    <name evidence="4" type="ORF">GQ602_002081</name>
    <name evidence="3" type="ORF">GQ602_007411</name>
</gene>
<dbReference type="Pfam" id="PF25484">
    <property type="entry name" value="DUF7907"/>
    <property type="match status" value="1"/>
</dbReference>
<comment type="caution">
    <text evidence="3">The sequence shown here is derived from an EMBL/GenBank/DDBJ whole genome shotgun (WGS) entry which is preliminary data.</text>
</comment>
<evidence type="ECO:0000256" key="1">
    <source>
        <dbReference type="SAM" id="SignalP"/>
    </source>
</evidence>
<organism evidence="3 5">
    <name type="scientific">Ophiocordyceps camponoti-floridani</name>
    <dbReference type="NCBI Taxonomy" id="2030778"/>
    <lineage>
        <taxon>Eukaryota</taxon>
        <taxon>Fungi</taxon>
        <taxon>Dikarya</taxon>
        <taxon>Ascomycota</taxon>
        <taxon>Pezizomycotina</taxon>
        <taxon>Sordariomycetes</taxon>
        <taxon>Hypocreomycetidae</taxon>
        <taxon>Hypocreales</taxon>
        <taxon>Ophiocordycipitaceae</taxon>
        <taxon>Ophiocordyceps</taxon>
    </lineage>
</organism>
<dbReference type="AlphaFoldDB" id="A0A8H4Q0A9"/>
<feature type="domain" description="DUF7907" evidence="2">
    <location>
        <begin position="22"/>
        <end position="196"/>
    </location>
</feature>
<sequence length="199" mass="21632">MKLTAALALLFSSLVAADDVQSKAFNLVVKSADKGLDGQKFSACHSGAAIESLCVSGRSGANFYYNTTEGSQSPMPGYEPSGVIVYNLPLGGVPDHVSEPLNFYTDPSTNVALPLFEPGSSRQYVTFDKQGQLSVLSYLDDTRTPPTGGEVKALRNWYVCETYYTGYHYRNLAWVLGNGKAKPQNPSCVKVDVVRKFVR</sequence>
<proteinExistence type="predicted"/>
<dbReference type="EMBL" id="JAACLJ010000002">
    <property type="protein sequence ID" value="KAF4591782.1"/>
    <property type="molecule type" value="Genomic_DNA"/>
</dbReference>
<dbReference type="OrthoDB" id="3515453at2759"/>
<protein>
    <recommendedName>
        <fullName evidence="2">DUF7907 domain-containing protein</fullName>
    </recommendedName>
</protein>
<feature type="chain" id="PRO_5036430891" description="DUF7907 domain-containing protein" evidence="1">
    <location>
        <begin position="18"/>
        <end position="199"/>
    </location>
</feature>
<feature type="signal peptide" evidence="1">
    <location>
        <begin position="1"/>
        <end position="17"/>
    </location>
</feature>
<evidence type="ECO:0000313" key="4">
    <source>
        <dbReference type="EMBL" id="KAF4591782.1"/>
    </source>
</evidence>
<dbReference type="Proteomes" id="UP000562929">
    <property type="component" value="Unassembled WGS sequence"/>
</dbReference>
<evidence type="ECO:0000259" key="2">
    <source>
        <dbReference type="Pfam" id="PF25484"/>
    </source>
</evidence>
<dbReference type="InterPro" id="IPR057229">
    <property type="entry name" value="DUF7907"/>
</dbReference>